<sequence length="313" mass="36687">MLREQKQKFENIKNDKNLNITQIQVLEGCSRKVVYPMLEKELIDLSETMDIRGMKFSYNWTKRFKQRNKLVKRARTQVAQKVPEDILTSIWFDMPRDSTIDFKDTHKVYNRDDVTRALKAEGLDMLEIPRGTTSVLQPLDISVNKPFKNRMRNKWEEWMDKGEKKYTKKGNLKKASYKLVYELVSETWREISSNLLIKSFEASGLVLNPDGSEDDMISGRLKAIVENCLNELPIEDTQAEESNHDDSEPNDGELDDDEMDNGETNNSEMDNGEIDNEQNDNNLDYYDLDYYKENIMDIEYYGEMYSNEATEIN</sequence>
<keyword evidence="4" id="KW-1185">Reference proteome</keyword>
<dbReference type="Proteomes" id="UP000789405">
    <property type="component" value="Unassembled WGS sequence"/>
</dbReference>
<comment type="caution">
    <text evidence="3">The sequence shown here is derived from an EMBL/GenBank/DDBJ whole genome shotgun (WGS) entry which is preliminary data.</text>
</comment>
<evidence type="ECO:0000313" key="3">
    <source>
        <dbReference type="EMBL" id="CAG8709537.1"/>
    </source>
</evidence>
<dbReference type="EMBL" id="CAJVPY010009508">
    <property type="protein sequence ID" value="CAG8709537.1"/>
    <property type="molecule type" value="Genomic_DNA"/>
</dbReference>
<accession>A0A9N9HWG5</accession>
<dbReference type="AlphaFoldDB" id="A0A9N9HWG5"/>
<protein>
    <submittedName>
        <fullName evidence="3">2440_t:CDS:1</fullName>
    </submittedName>
</protein>
<evidence type="ECO:0000313" key="4">
    <source>
        <dbReference type="Proteomes" id="UP000789405"/>
    </source>
</evidence>
<gene>
    <name evidence="3" type="ORF">DERYTH_LOCUS13490</name>
</gene>
<dbReference type="InterPro" id="IPR004875">
    <property type="entry name" value="DDE_SF_endonuclease_dom"/>
</dbReference>
<dbReference type="GO" id="GO:0003676">
    <property type="term" value="F:nucleic acid binding"/>
    <property type="evidence" value="ECO:0007669"/>
    <property type="project" value="InterPro"/>
</dbReference>
<feature type="region of interest" description="Disordered" evidence="1">
    <location>
        <begin position="235"/>
        <end position="281"/>
    </location>
</feature>
<feature type="domain" description="DDE-1" evidence="2">
    <location>
        <begin position="108"/>
        <end position="200"/>
    </location>
</feature>
<organism evidence="3 4">
    <name type="scientific">Dentiscutata erythropus</name>
    <dbReference type="NCBI Taxonomy" id="1348616"/>
    <lineage>
        <taxon>Eukaryota</taxon>
        <taxon>Fungi</taxon>
        <taxon>Fungi incertae sedis</taxon>
        <taxon>Mucoromycota</taxon>
        <taxon>Glomeromycotina</taxon>
        <taxon>Glomeromycetes</taxon>
        <taxon>Diversisporales</taxon>
        <taxon>Gigasporaceae</taxon>
        <taxon>Dentiscutata</taxon>
    </lineage>
</organism>
<reference evidence="3" key="1">
    <citation type="submission" date="2021-06" db="EMBL/GenBank/DDBJ databases">
        <authorList>
            <person name="Kallberg Y."/>
            <person name="Tangrot J."/>
            <person name="Rosling A."/>
        </authorList>
    </citation>
    <scope>NUCLEOTIDE SEQUENCE</scope>
    <source>
        <strain evidence="3">MA453B</strain>
    </source>
</reference>
<name>A0A9N9HWG5_9GLOM</name>
<dbReference type="Pfam" id="PF03184">
    <property type="entry name" value="DDE_1"/>
    <property type="match status" value="1"/>
</dbReference>
<dbReference type="OrthoDB" id="2436459at2759"/>
<feature type="compositionally biased region" description="Acidic residues" evidence="1">
    <location>
        <begin position="248"/>
        <end position="261"/>
    </location>
</feature>
<proteinExistence type="predicted"/>
<evidence type="ECO:0000256" key="1">
    <source>
        <dbReference type="SAM" id="MobiDB-lite"/>
    </source>
</evidence>
<evidence type="ECO:0000259" key="2">
    <source>
        <dbReference type="Pfam" id="PF03184"/>
    </source>
</evidence>